<evidence type="ECO:0000256" key="1">
    <source>
        <dbReference type="ARBA" id="ARBA00006330"/>
    </source>
</evidence>
<dbReference type="InterPro" id="IPR001830">
    <property type="entry name" value="Glyco_trans_20"/>
</dbReference>
<dbReference type="PANTHER" id="PTHR10788">
    <property type="entry name" value="TREHALOSE-6-PHOSPHATE SYNTHASE"/>
    <property type="match status" value="1"/>
</dbReference>
<dbReference type="SUPFAM" id="SSF56784">
    <property type="entry name" value="HAD-like"/>
    <property type="match status" value="1"/>
</dbReference>
<dbReference type="Pfam" id="PF00982">
    <property type="entry name" value="Glyco_transf_20"/>
    <property type="match status" value="1"/>
</dbReference>
<reference evidence="3 4" key="1">
    <citation type="submission" date="2017-10" db="EMBL/GenBank/DDBJ databases">
        <title>Whole genome of Pedobacter ginsengisoli T01R-27 isolated from tomato rhizosphere.</title>
        <authorList>
            <person name="Weon H.-Y."/>
            <person name="Lee S.A."/>
            <person name="Sang M.K."/>
            <person name="Song J."/>
        </authorList>
    </citation>
    <scope>NUCLEOTIDE SEQUENCE [LARGE SCALE GENOMIC DNA]</scope>
    <source>
        <strain evidence="3 4">T01R-27</strain>
    </source>
</reference>
<dbReference type="Gene3D" id="3.30.70.1020">
    <property type="entry name" value="Trehalose-6-phosphate phosphatase related protein, domain 2"/>
    <property type="match status" value="1"/>
</dbReference>
<evidence type="ECO:0000313" key="3">
    <source>
        <dbReference type="EMBL" id="ATP58214.1"/>
    </source>
</evidence>
<dbReference type="NCBIfam" id="TIGR01484">
    <property type="entry name" value="HAD-SF-IIB"/>
    <property type="match status" value="1"/>
</dbReference>
<dbReference type="PANTHER" id="PTHR10788:SF106">
    <property type="entry name" value="BCDNA.GH08860"/>
    <property type="match status" value="1"/>
</dbReference>
<evidence type="ECO:0000256" key="2">
    <source>
        <dbReference type="ARBA" id="ARBA00008799"/>
    </source>
</evidence>
<dbReference type="KEGG" id="pgs:CPT03_17940"/>
<dbReference type="GO" id="GO:0004805">
    <property type="term" value="F:trehalose-phosphatase activity"/>
    <property type="evidence" value="ECO:0007669"/>
    <property type="project" value="TreeGrafter"/>
</dbReference>
<protein>
    <submittedName>
        <fullName evidence="3">Bifunctional alpha,alpha-trehalose-phosphate synthase (UDP-forming)/trehalose-phosphatase</fullName>
    </submittedName>
</protein>
<sequence>MQRRLLIVSNRLPLTIEKTDNLYIPRQSSGGLISAVEAYLNSKGKNNFTEQLWAGVPGVDREVWDKTELDESHYQFMPIFTSQEDYEHYYNGFSNSLLWPLFHYFPSYAAYEPSFFEAYLSVNKVFCETLSATIREDDVVWIHDYHLLPLAGMLREKHPNITIGLFMHIPFPSYELFRVIPKKWQRALLEGMLGADLIGFHTADYVAHFLKSVDIALKTTHDNKYIQWGTRQVQVDAFPISIDFSLFNNAFHQPEIQSLRKKYEALKANKKMLFSVDRLDYTKGILNRLVAYERFLQQYPEYIGNVVFILVVVPSRDAIAKYNEGKKMIDEYIGNLNSSMGSINWQPVIYQYDHLTFEELLALYTTCDVALITPLRDGMNLVAKEFIASRQDQSGVLILSEMAGASAELTDALLINPNDTEEIAESIAIALKLSPEEQESRLNSMQQAIKKYDVNAWAVDFFGELKKVKSLQLKFEVKFLDNFGKAALVNKYESSKKRLLLLDYDGTLVNFSKIPSKAAPNDELLQLLSNLSRDPDNDIYIISGRDSDTLDHWLGHLPIGLVAEHGAKHKYKGERWSNEALAESTTWKEKIEALMKHYVQRSPNSFIERKEFSLAWHYRNADPFLANRRAQDLYEQLVEYTLQMPLDVLNGHKVIEVRNHGVNKGIAAARILEREPYDFVLCVGDDQTDEDMFKVLAHHGGAYTIKVGHQASFARYNLYTPYLVSSLLEMLAGTYAENFN</sequence>
<dbReference type="RefSeq" id="WP_099440119.1">
    <property type="nucleotide sequence ID" value="NZ_CP024091.1"/>
</dbReference>
<dbReference type="CDD" id="cd01627">
    <property type="entry name" value="HAD_TPP"/>
    <property type="match status" value="1"/>
</dbReference>
<comment type="similarity">
    <text evidence="2">Belongs to the glycosyltransferase 20 family.</text>
</comment>
<dbReference type="GO" id="GO:0005829">
    <property type="term" value="C:cytosol"/>
    <property type="evidence" value="ECO:0007669"/>
    <property type="project" value="TreeGrafter"/>
</dbReference>
<dbReference type="NCBIfam" id="NF011071">
    <property type="entry name" value="PRK14501.1"/>
    <property type="match status" value="1"/>
</dbReference>
<dbReference type="CDD" id="cd03788">
    <property type="entry name" value="GT20_TPS"/>
    <property type="match status" value="1"/>
</dbReference>
<evidence type="ECO:0000313" key="4">
    <source>
        <dbReference type="Proteomes" id="UP000223749"/>
    </source>
</evidence>
<organism evidence="3 4">
    <name type="scientific">Pedobacter ginsengisoli</name>
    <dbReference type="NCBI Taxonomy" id="363852"/>
    <lineage>
        <taxon>Bacteria</taxon>
        <taxon>Pseudomonadati</taxon>
        <taxon>Bacteroidota</taxon>
        <taxon>Sphingobacteriia</taxon>
        <taxon>Sphingobacteriales</taxon>
        <taxon>Sphingobacteriaceae</taxon>
        <taxon>Pedobacter</taxon>
    </lineage>
</organism>
<comment type="similarity">
    <text evidence="1">In the C-terminal section; belongs to the trehalose phosphatase family.</text>
</comment>
<keyword evidence="4" id="KW-1185">Reference proteome</keyword>
<dbReference type="InterPro" id="IPR036412">
    <property type="entry name" value="HAD-like_sf"/>
</dbReference>
<dbReference type="EMBL" id="CP024091">
    <property type="protein sequence ID" value="ATP58214.1"/>
    <property type="molecule type" value="Genomic_DNA"/>
</dbReference>
<accession>A0A2D1U9L8</accession>
<proteinExistence type="inferred from homology"/>
<dbReference type="Gene3D" id="3.40.50.1000">
    <property type="entry name" value="HAD superfamily/HAD-like"/>
    <property type="match status" value="1"/>
</dbReference>
<dbReference type="InterPro" id="IPR006379">
    <property type="entry name" value="HAD-SF_hydro_IIB"/>
</dbReference>
<dbReference type="SUPFAM" id="SSF53756">
    <property type="entry name" value="UDP-Glycosyltransferase/glycogen phosphorylase"/>
    <property type="match status" value="1"/>
</dbReference>
<gene>
    <name evidence="3" type="ORF">CPT03_17940</name>
</gene>
<dbReference type="InterPro" id="IPR003337">
    <property type="entry name" value="Trehalose_PPase"/>
</dbReference>
<name>A0A2D1U9L8_9SPHI</name>
<dbReference type="InterPro" id="IPR023214">
    <property type="entry name" value="HAD_sf"/>
</dbReference>
<dbReference type="Proteomes" id="UP000223749">
    <property type="component" value="Chromosome"/>
</dbReference>
<dbReference type="Pfam" id="PF02358">
    <property type="entry name" value="Trehalose_PPase"/>
    <property type="match status" value="1"/>
</dbReference>
<dbReference type="GO" id="GO:0005992">
    <property type="term" value="P:trehalose biosynthetic process"/>
    <property type="evidence" value="ECO:0007669"/>
    <property type="project" value="InterPro"/>
</dbReference>
<dbReference type="GO" id="GO:0003825">
    <property type="term" value="F:alpha,alpha-trehalose-phosphate synthase (UDP-forming) activity"/>
    <property type="evidence" value="ECO:0007669"/>
    <property type="project" value="TreeGrafter"/>
</dbReference>
<dbReference type="AlphaFoldDB" id="A0A2D1U9L8"/>
<dbReference type="OrthoDB" id="9761633at2"/>
<dbReference type="NCBIfam" id="TIGR00685">
    <property type="entry name" value="T6PP"/>
    <property type="match status" value="1"/>
</dbReference>
<dbReference type="Gene3D" id="3.40.50.2000">
    <property type="entry name" value="Glycogen Phosphorylase B"/>
    <property type="match status" value="2"/>
</dbReference>